<keyword evidence="2" id="KW-1185">Reference proteome</keyword>
<protein>
    <submittedName>
        <fullName evidence="1">Uncharacterized protein</fullName>
    </submittedName>
</protein>
<dbReference type="EMBL" id="PYGK01000004">
    <property type="protein sequence ID" value="PSL32271.1"/>
    <property type="molecule type" value="Genomic_DNA"/>
</dbReference>
<evidence type="ECO:0000313" key="2">
    <source>
        <dbReference type="Proteomes" id="UP000240978"/>
    </source>
</evidence>
<name>A0A2P8GE82_9BACT</name>
<gene>
    <name evidence="1" type="ORF">CLV42_104574</name>
</gene>
<proteinExistence type="predicted"/>
<sequence>MFDLGKEKIEIKCECGRKHTVTFRDAINRKLIKCACGSNIQLNDGNGSVRKSVNDTNRAFKDLDDTLKRLGKI</sequence>
<dbReference type="AlphaFoldDB" id="A0A2P8GE82"/>
<evidence type="ECO:0000313" key="1">
    <source>
        <dbReference type="EMBL" id="PSL32271.1"/>
    </source>
</evidence>
<accession>A0A2P8GE82</accession>
<reference evidence="1 2" key="1">
    <citation type="submission" date="2018-03" db="EMBL/GenBank/DDBJ databases">
        <title>Genomic Encyclopedia of Archaeal and Bacterial Type Strains, Phase II (KMG-II): from individual species to whole genera.</title>
        <authorList>
            <person name="Goeker M."/>
        </authorList>
    </citation>
    <scope>NUCLEOTIDE SEQUENCE [LARGE SCALE GENOMIC DNA]</scope>
    <source>
        <strain evidence="1 2">DSM 18107</strain>
    </source>
</reference>
<organism evidence="1 2">
    <name type="scientific">Chitinophaga ginsengisoli</name>
    <dbReference type="NCBI Taxonomy" id="363837"/>
    <lineage>
        <taxon>Bacteria</taxon>
        <taxon>Pseudomonadati</taxon>
        <taxon>Bacteroidota</taxon>
        <taxon>Chitinophagia</taxon>
        <taxon>Chitinophagales</taxon>
        <taxon>Chitinophagaceae</taxon>
        <taxon>Chitinophaga</taxon>
    </lineage>
</organism>
<dbReference type="Proteomes" id="UP000240978">
    <property type="component" value="Unassembled WGS sequence"/>
</dbReference>
<comment type="caution">
    <text evidence="1">The sequence shown here is derived from an EMBL/GenBank/DDBJ whole genome shotgun (WGS) entry which is preliminary data.</text>
</comment>